<dbReference type="PANTHER" id="PTHR48106">
    <property type="entry name" value="QUINONE OXIDOREDUCTASE PIG3-RELATED"/>
    <property type="match status" value="1"/>
</dbReference>
<evidence type="ECO:0000256" key="1">
    <source>
        <dbReference type="ARBA" id="ARBA00022857"/>
    </source>
</evidence>
<evidence type="ECO:0000313" key="5">
    <source>
        <dbReference type="Proteomes" id="UP000324324"/>
    </source>
</evidence>
<dbReference type="GO" id="GO:0016651">
    <property type="term" value="F:oxidoreductase activity, acting on NAD(P)H"/>
    <property type="evidence" value="ECO:0007669"/>
    <property type="project" value="TreeGrafter"/>
</dbReference>
<dbReference type="AlphaFoldDB" id="A0A5M8B2S5"/>
<dbReference type="RefSeq" id="WP_150082634.1">
    <property type="nucleotide sequence ID" value="NZ_VWRN01000022.1"/>
</dbReference>
<evidence type="ECO:0000313" key="4">
    <source>
        <dbReference type="EMBL" id="KAA6128716.1"/>
    </source>
</evidence>
<dbReference type="SUPFAM" id="SSF50129">
    <property type="entry name" value="GroES-like"/>
    <property type="match status" value="1"/>
</dbReference>
<dbReference type="Gene3D" id="3.40.50.720">
    <property type="entry name" value="NAD(P)-binding Rossmann-like Domain"/>
    <property type="match status" value="1"/>
</dbReference>
<evidence type="ECO:0000256" key="2">
    <source>
        <dbReference type="ARBA" id="ARBA00023002"/>
    </source>
</evidence>
<dbReference type="Pfam" id="PF00107">
    <property type="entry name" value="ADH_zinc_N"/>
    <property type="match status" value="1"/>
</dbReference>
<sequence>MQTARVVRFHQYGGPEVLRIESAEVPEPAAGEVRIRVKALGLNRAEALLRTGRYIEMPALPSGLGLEAAGVIESVGPDVEGLAPGDAVSIVPPRSMVRWPAYGELVRFPAELVVKHPPSLSWEAAAALWMPYLTAYGALVDIAGLGKGDVVAITAASSSVGLAAIQIANRVGAMPIAITRSSAKRAALLDAGARHVVASDEEDLESRLKEITGEQGVRVVLDAVGGPIFEPLTAAMSRGGMLIEYGGLSPAPTPFPLFTVLSKSLTLRGYLVHEIAGDPIRLAAAKAFILRGLEEGELRPVIARTFDFDQIVEAHRYLESNEQFGKVVVRV</sequence>
<dbReference type="InterPro" id="IPR011032">
    <property type="entry name" value="GroES-like_sf"/>
</dbReference>
<protein>
    <submittedName>
        <fullName evidence="4">Zinc-dependent alcohol dehydrogenase family protein</fullName>
    </submittedName>
</protein>
<comment type="caution">
    <text evidence="4">The sequence shown here is derived from an EMBL/GenBank/DDBJ whole genome shotgun (WGS) entry which is preliminary data.</text>
</comment>
<dbReference type="InterPro" id="IPR020843">
    <property type="entry name" value="ER"/>
</dbReference>
<dbReference type="InterPro" id="IPR013149">
    <property type="entry name" value="ADH-like_C"/>
</dbReference>
<evidence type="ECO:0000259" key="3">
    <source>
        <dbReference type="SMART" id="SM00829"/>
    </source>
</evidence>
<dbReference type="InterPro" id="IPR036291">
    <property type="entry name" value="NAD(P)-bd_dom_sf"/>
</dbReference>
<organism evidence="4 5">
    <name type="scientific">Cupriavidus cauae</name>
    <dbReference type="NCBI Taxonomy" id="2608999"/>
    <lineage>
        <taxon>Bacteria</taxon>
        <taxon>Pseudomonadati</taxon>
        <taxon>Pseudomonadota</taxon>
        <taxon>Betaproteobacteria</taxon>
        <taxon>Burkholderiales</taxon>
        <taxon>Burkholderiaceae</taxon>
        <taxon>Cupriavidus</taxon>
    </lineage>
</organism>
<dbReference type="Gene3D" id="3.90.180.10">
    <property type="entry name" value="Medium-chain alcohol dehydrogenases, catalytic domain"/>
    <property type="match status" value="1"/>
</dbReference>
<keyword evidence="5" id="KW-1185">Reference proteome</keyword>
<accession>A0A5M8B2S5</accession>
<dbReference type="PANTHER" id="PTHR48106:SF5">
    <property type="entry name" value="ZINC-CONTAINING ALCOHOL DEHYDROGENASE"/>
    <property type="match status" value="1"/>
</dbReference>
<name>A0A5M8B2S5_9BURK</name>
<reference evidence="4 5" key="1">
    <citation type="submission" date="2019-09" db="EMBL/GenBank/DDBJ databases">
        <title>Isolation of a novel species in the genus Cupriavidus from patients with sepsis using whole genome sequencing.</title>
        <authorList>
            <person name="Kweon O.J."/>
            <person name="Lee M.-K."/>
        </authorList>
    </citation>
    <scope>NUCLEOTIDE SEQUENCE [LARGE SCALE GENOMIC DNA]</scope>
    <source>
        <strain evidence="4 5">MKL-01</strain>
    </source>
</reference>
<dbReference type="CDD" id="cd08268">
    <property type="entry name" value="MDR2"/>
    <property type="match status" value="1"/>
</dbReference>
<dbReference type="EMBL" id="VWRN01000022">
    <property type="protein sequence ID" value="KAA6128716.1"/>
    <property type="molecule type" value="Genomic_DNA"/>
</dbReference>
<dbReference type="SUPFAM" id="SSF51735">
    <property type="entry name" value="NAD(P)-binding Rossmann-fold domains"/>
    <property type="match status" value="1"/>
</dbReference>
<gene>
    <name evidence="4" type="ORF">F1599_06400</name>
</gene>
<keyword evidence="1" id="KW-0521">NADP</keyword>
<feature type="domain" description="Enoyl reductase (ER)" evidence="3">
    <location>
        <begin position="13"/>
        <end position="329"/>
    </location>
</feature>
<dbReference type="SMART" id="SM00829">
    <property type="entry name" value="PKS_ER"/>
    <property type="match status" value="1"/>
</dbReference>
<dbReference type="InterPro" id="IPR013154">
    <property type="entry name" value="ADH-like_N"/>
</dbReference>
<dbReference type="Proteomes" id="UP000324324">
    <property type="component" value="Unassembled WGS sequence"/>
</dbReference>
<dbReference type="Pfam" id="PF08240">
    <property type="entry name" value="ADH_N"/>
    <property type="match status" value="1"/>
</dbReference>
<keyword evidence="2" id="KW-0560">Oxidoreductase</keyword>
<dbReference type="GO" id="GO:0070402">
    <property type="term" value="F:NADPH binding"/>
    <property type="evidence" value="ECO:0007669"/>
    <property type="project" value="TreeGrafter"/>
</dbReference>
<proteinExistence type="predicted"/>